<dbReference type="EMBL" id="UZAU01000083">
    <property type="status" value="NOT_ANNOTATED_CDS"/>
    <property type="molecule type" value="Genomic_DNA"/>
</dbReference>
<dbReference type="Proteomes" id="UP000596661">
    <property type="component" value="Chromosome 1"/>
</dbReference>
<accession>A0A803NNH5</accession>
<keyword evidence="3" id="KW-1185">Reference proteome</keyword>
<sequence length="74" mass="7815">MLTSGCPAVLARLVAHVVMTGFTTSTVFMGIQFVTRTWKCPSRPTEHSLAGQDPVVARLASHGAVPKLAGHRTG</sequence>
<proteinExistence type="predicted"/>
<dbReference type="Gramene" id="evm.model.01.3046">
    <property type="protein sequence ID" value="cds.evm.model.01.3046"/>
    <property type="gene ID" value="evm.TU.01.3046"/>
</dbReference>
<name>A0A803NNH5_CANSA</name>
<keyword evidence="1" id="KW-0472">Membrane</keyword>
<dbReference type="EnsemblPlants" id="evm.model.01.3046">
    <property type="protein sequence ID" value="cds.evm.model.01.3046"/>
    <property type="gene ID" value="evm.TU.01.3046"/>
</dbReference>
<evidence type="ECO:0000256" key="1">
    <source>
        <dbReference type="SAM" id="Phobius"/>
    </source>
</evidence>
<protein>
    <submittedName>
        <fullName evidence="2">Uncharacterized protein</fullName>
    </submittedName>
</protein>
<reference evidence="2" key="1">
    <citation type="submission" date="2018-11" db="EMBL/GenBank/DDBJ databases">
        <authorList>
            <person name="Grassa J C."/>
        </authorList>
    </citation>
    <scope>NUCLEOTIDE SEQUENCE [LARGE SCALE GENOMIC DNA]</scope>
</reference>
<feature type="transmembrane region" description="Helical" evidence="1">
    <location>
        <begin position="13"/>
        <end position="34"/>
    </location>
</feature>
<keyword evidence="1" id="KW-1133">Transmembrane helix</keyword>
<keyword evidence="1" id="KW-0812">Transmembrane</keyword>
<reference evidence="2" key="2">
    <citation type="submission" date="2021-03" db="UniProtKB">
        <authorList>
            <consortium name="EnsemblPlants"/>
        </authorList>
    </citation>
    <scope>IDENTIFICATION</scope>
</reference>
<evidence type="ECO:0000313" key="2">
    <source>
        <dbReference type="EnsemblPlants" id="cds.evm.model.01.3046"/>
    </source>
</evidence>
<dbReference type="AlphaFoldDB" id="A0A803NNH5"/>
<organism evidence="2 3">
    <name type="scientific">Cannabis sativa</name>
    <name type="common">Hemp</name>
    <name type="synonym">Marijuana</name>
    <dbReference type="NCBI Taxonomy" id="3483"/>
    <lineage>
        <taxon>Eukaryota</taxon>
        <taxon>Viridiplantae</taxon>
        <taxon>Streptophyta</taxon>
        <taxon>Embryophyta</taxon>
        <taxon>Tracheophyta</taxon>
        <taxon>Spermatophyta</taxon>
        <taxon>Magnoliopsida</taxon>
        <taxon>eudicotyledons</taxon>
        <taxon>Gunneridae</taxon>
        <taxon>Pentapetalae</taxon>
        <taxon>rosids</taxon>
        <taxon>fabids</taxon>
        <taxon>Rosales</taxon>
        <taxon>Cannabaceae</taxon>
        <taxon>Cannabis</taxon>
    </lineage>
</organism>
<evidence type="ECO:0000313" key="3">
    <source>
        <dbReference type="Proteomes" id="UP000596661"/>
    </source>
</evidence>